<comment type="caution">
    <text evidence="1">The sequence shown here is derived from an EMBL/GenBank/DDBJ whole genome shotgun (WGS) entry which is preliminary data.</text>
</comment>
<accession>A0A2I1MQA6</accession>
<reference evidence="1 2" key="1">
    <citation type="submission" date="2017-12" db="EMBL/GenBank/DDBJ databases">
        <title>Phylogenetic diversity of female urinary microbiome.</title>
        <authorList>
            <person name="Thomas-White K."/>
            <person name="Wolfe A.J."/>
        </authorList>
    </citation>
    <scope>NUCLEOTIDE SEQUENCE [LARGE SCALE GENOMIC DNA]</scope>
    <source>
        <strain evidence="1 2">UMB0139</strain>
    </source>
</reference>
<dbReference type="PANTHER" id="PTHR34986:SF1">
    <property type="entry name" value="PROTEIN YIAL"/>
    <property type="match status" value="1"/>
</dbReference>
<sequence>MELYDMDHLEYTDRPPLHRVVDYLKTHDISEDEPGNHAIEEGFFYNVIAYDTTTPDQRDWESHRDYIDIHVPIKGKEGIHHNFLVNMTLGDYVEADDFQASEGPAQSELIIAPGQILVLDREDVHKTGLMVEASESIKKAVFKVKYD</sequence>
<evidence type="ECO:0000313" key="2">
    <source>
        <dbReference type="Proteomes" id="UP000234239"/>
    </source>
</evidence>
<dbReference type="Proteomes" id="UP000234239">
    <property type="component" value="Unassembled WGS sequence"/>
</dbReference>
<dbReference type="InterPro" id="IPR004375">
    <property type="entry name" value="NanQ/TabA/YiaL"/>
</dbReference>
<dbReference type="PANTHER" id="PTHR34986">
    <property type="entry name" value="EVOLVED BETA-GALACTOSIDASE SUBUNIT BETA"/>
    <property type="match status" value="1"/>
</dbReference>
<dbReference type="OrthoDB" id="9792756at2"/>
<dbReference type="GO" id="GO:0005829">
    <property type="term" value="C:cytosol"/>
    <property type="evidence" value="ECO:0007669"/>
    <property type="project" value="TreeGrafter"/>
</dbReference>
<name>A0A2I1MQA6_9LACT</name>
<dbReference type="EMBL" id="PKGY01000002">
    <property type="protein sequence ID" value="PKZ22317.1"/>
    <property type="molecule type" value="Genomic_DNA"/>
</dbReference>
<dbReference type="InterPro" id="IPR037012">
    <property type="entry name" value="NanQ/TabA/YiaL_sf"/>
</dbReference>
<dbReference type="SUPFAM" id="SSF51197">
    <property type="entry name" value="Clavaminate synthase-like"/>
    <property type="match status" value="1"/>
</dbReference>
<organism evidence="1 2">
    <name type="scientific">Aerococcus sanguinicola</name>
    <dbReference type="NCBI Taxonomy" id="119206"/>
    <lineage>
        <taxon>Bacteria</taxon>
        <taxon>Bacillati</taxon>
        <taxon>Bacillota</taxon>
        <taxon>Bacilli</taxon>
        <taxon>Lactobacillales</taxon>
        <taxon>Aerococcaceae</taxon>
        <taxon>Aerococcus</taxon>
    </lineage>
</organism>
<dbReference type="NCBIfam" id="TIGR00022">
    <property type="entry name" value="YhcH/YjgK/YiaL family protein"/>
    <property type="match status" value="1"/>
</dbReference>
<dbReference type="Pfam" id="PF04074">
    <property type="entry name" value="DUF386"/>
    <property type="match status" value="1"/>
</dbReference>
<dbReference type="RefSeq" id="WP_070486264.1">
    <property type="nucleotide sequence ID" value="NZ_CAJHKM010000001.1"/>
</dbReference>
<proteinExistence type="predicted"/>
<gene>
    <name evidence="1" type="ORF">CYJ28_04170</name>
</gene>
<evidence type="ECO:0000313" key="1">
    <source>
        <dbReference type="EMBL" id="PKZ22317.1"/>
    </source>
</evidence>
<dbReference type="AlphaFoldDB" id="A0A2I1MQA6"/>
<protein>
    <submittedName>
        <fullName evidence="1">YhcH/YjgK/YiaL family protein</fullName>
    </submittedName>
</protein>
<dbReference type="Gene3D" id="2.60.120.370">
    <property type="entry name" value="YhcH/YjgK/YiaL"/>
    <property type="match status" value="1"/>
</dbReference>